<dbReference type="Proteomes" id="UP000555546">
    <property type="component" value="Unassembled WGS sequence"/>
</dbReference>
<evidence type="ECO:0000313" key="2">
    <source>
        <dbReference type="Proteomes" id="UP000555546"/>
    </source>
</evidence>
<gene>
    <name evidence="1" type="ORF">FHS76_003240</name>
</gene>
<accession>A0A7W9AZ90</accession>
<reference evidence="1 2" key="1">
    <citation type="submission" date="2020-08" db="EMBL/GenBank/DDBJ databases">
        <title>Genomic Encyclopedia of Type Strains, Phase IV (KMG-IV): sequencing the most valuable type-strain genomes for metagenomic binning, comparative biology and taxonomic classification.</title>
        <authorList>
            <person name="Goeker M."/>
        </authorList>
    </citation>
    <scope>NUCLEOTIDE SEQUENCE [LARGE SCALE GENOMIC DNA]</scope>
    <source>
        <strain evidence="1 2">DSM 26944</strain>
    </source>
</reference>
<name>A0A7W9AZ90_9HYPH</name>
<proteinExistence type="predicted"/>
<dbReference type="EMBL" id="JACIJG010000013">
    <property type="protein sequence ID" value="MBB5703337.1"/>
    <property type="molecule type" value="Genomic_DNA"/>
</dbReference>
<comment type="caution">
    <text evidence="1">The sequence shown here is derived from an EMBL/GenBank/DDBJ whole genome shotgun (WGS) entry which is preliminary data.</text>
</comment>
<organism evidence="1 2">
    <name type="scientific">Brucella daejeonensis</name>
    <dbReference type="NCBI Taxonomy" id="659015"/>
    <lineage>
        <taxon>Bacteria</taxon>
        <taxon>Pseudomonadati</taxon>
        <taxon>Pseudomonadota</taxon>
        <taxon>Alphaproteobacteria</taxon>
        <taxon>Hyphomicrobiales</taxon>
        <taxon>Brucellaceae</taxon>
        <taxon>Brucella/Ochrobactrum group</taxon>
        <taxon>Brucella</taxon>
    </lineage>
</organism>
<sequence>MVSQGVRYCALFRLVCHVARSWGHGVMGRNVFPCVSEHFQQKRKPVLRSEMRKNK</sequence>
<evidence type="ECO:0000313" key="1">
    <source>
        <dbReference type="EMBL" id="MBB5703337.1"/>
    </source>
</evidence>
<dbReference type="AlphaFoldDB" id="A0A7W9AZ90"/>
<protein>
    <submittedName>
        <fullName evidence="1">Uncharacterized protein</fullName>
    </submittedName>
</protein>
<keyword evidence="2" id="KW-1185">Reference proteome</keyword>